<evidence type="ECO:0000313" key="2">
    <source>
        <dbReference type="Proteomes" id="UP000225740"/>
    </source>
</evidence>
<sequence length="64" mass="7167">MVGLGWDAERRGAMTFVRYDSKDNLFQSVALDCIFTPDCTATESLSYTSAMHFPECDCLGNQFC</sequence>
<reference evidence="1 2" key="1">
    <citation type="submission" date="2017-06" db="EMBL/GenBank/DDBJ databases">
        <title>Description of Rhodopirellula bahusiensis sp. nov.</title>
        <authorList>
            <person name="Kizina J."/>
            <person name="Harder J."/>
        </authorList>
    </citation>
    <scope>NUCLEOTIDE SEQUENCE [LARGE SCALE GENOMIC DNA]</scope>
    <source>
        <strain evidence="1 2">SWK21</strain>
    </source>
</reference>
<gene>
    <name evidence="1" type="ORF">CEE69_15480</name>
</gene>
<organism evidence="1 2">
    <name type="scientific">Rhodopirellula bahusiensis</name>
    <dbReference type="NCBI Taxonomy" id="2014065"/>
    <lineage>
        <taxon>Bacteria</taxon>
        <taxon>Pseudomonadati</taxon>
        <taxon>Planctomycetota</taxon>
        <taxon>Planctomycetia</taxon>
        <taxon>Pirellulales</taxon>
        <taxon>Pirellulaceae</taxon>
        <taxon>Rhodopirellula</taxon>
    </lineage>
</organism>
<dbReference type="Proteomes" id="UP000225740">
    <property type="component" value="Unassembled WGS sequence"/>
</dbReference>
<name>A0A2G1W5X6_9BACT</name>
<keyword evidence="2" id="KW-1185">Reference proteome</keyword>
<comment type="caution">
    <text evidence="1">The sequence shown here is derived from an EMBL/GenBank/DDBJ whole genome shotgun (WGS) entry which is preliminary data.</text>
</comment>
<proteinExistence type="predicted"/>
<protein>
    <submittedName>
        <fullName evidence="1">Uncharacterized protein</fullName>
    </submittedName>
</protein>
<evidence type="ECO:0000313" key="1">
    <source>
        <dbReference type="EMBL" id="PHQ34411.1"/>
    </source>
</evidence>
<dbReference type="EMBL" id="NIZW01000011">
    <property type="protein sequence ID" value="PHQ34411.1"/>
    <property type="molecule type" value="Genomic_DNA"/>
</dbReference>
<accession>A0A2G1W5X6</accession>
<dbReference type="AlphaFoldDB" id="A0A2G1W5X6"/>